<feature type="transmembrane region" description="Helical" evidence="10">
    <location>
        <begin position="52"/>
        <end position="71"/>
    </location>
</feature>
<evidence type="ECO:0000313" key="11">
    <source>
        <dbReference type="EMBL" id="PAP76137.1"/>
    </source>
</evidence>
<evidence type="ECO:0000256" key="1">
    <source>
        <dbReference type="ARBA" id="ARBA00004651"/>
    </source>
</evidence>
<feature type="transmembrane region" description="Helical" evidence="10">
    <location>
        <begin position="342"/>
        <end position="361"/>
    </location>
</feature>
<dbReference type="InterPro" id="IPR002528">
    <property type="entry name" value="MATE_fam"/>
</dbReference>
<keyword evidence="4" id="KW-1003">Cell membrane</keyword>
<evidence type="ECO:0000256" key="4">
    <source>
        <dbReference type="ARBA" id="ARBA00022475"/>
    </source>
</evidence>
<gene>
    <name evidence="11" type="ORF">BSZ37_06590</name>
</gene>
<organism evidence="11 12">
    <name type="scientific">Rubrivirga marina</name>
    <dbReference type="NCBI Taxonomy" id="1196024"/>
    <lineage>
        <taxon>Bacteria</taxon>
        <taxon>Pseudomonadati</taxon>
        <taxon>Rhodothermota</taxon>
        <taxon>Rhodothermia</taxon>
        <taxon>Rhodothermales</taxon>
        <taxon>Rubricoccaceae</taxon>
        <taxon>Rubrivirga</taxon>
    </lineage>
</organism>
<evidence type="ECO:0000256" key="8">
    <source>
        <dbReference type="ARBA" id="ARBA00023136"/>
    </source>
</evidence>
<feature type="transmembrane region" description="Helical" evidence="10">
    <location>
        <begin position="12"/>
        <end position="31"/>
    </location>
</feature>
<proteinExistence type="predicted"/>
<dbReference type="PANTHER" id="PTHR43298:SF2">
    <property type="entry name" value="FMN_FAD EXPORTER YEEO-RELATED"/>
    <property type="match status" value="1"/>
</dbReference>
<keyword evidence="12" id="KW-1185">Reference proteome</keyword>
<evidence type="ECO:0000256" key="2">
    <source>
        <dbReference type="ARBA" id="ARBA00022448"/>
    </source>
</evidence>
<keyword evidence="5 10" id="KW-0812">Transmembrane</keyword>
<dbReference type="AlphaFoldDB" id="A0A271IYH7"/>
<evidence type="ECO:0000256" key="10">
    <source>
        <dbReference type="SAM" id="Phobius"/>
    </source>
</evidence>
<feature type="transmembrane region" description="Helical" evidence="10">
    <location>
        <begin position="373"/>
        <end position="398"/>
    </location>
</feature>
<keyword evidence="7" id="KW-0406">Ion transport</keyword>
<keyword evidence="2" id="KW-0813">Transport</keyword>
<name>A0A271IYH7_9BACT</name>
<keyword evidence="3" id="KW-0050">Antiport</keyword>
<sequence length="474" mass="48295">MLDWFLSPIRLAVDRIGLALAAFGLVSTRRARRVSDLAWPRIVTGLARMSQSTADVAMVGTALGTAAIAGVGYATPFWLLAFMVGGGIAGGTLSLVSQRYGAGRRDAIGGAVTTSAALALAVTLPLVVAIWLLAEPLVGLIGSGAEAVAFGAEYLRVAAFGMPFAALNLVASRALVGAGDARTPMVIRAGGAVLNIGLNAWLIFGAGLGVVGAALGTVLASAAATAAFAWGLSRGRLPGVGSLPVRLGRDALCWDPTTARHLVEIAAPLALTNLVQNGGQFPLLAIVSLFGPDVAAAFVVALRIRDLMNTPGWGFGLASSSLVGQSLGTGREGEAGAYARDALRIAVAVYVLAATAVFAFAGPFSRLFVSDPAVLPTTVALVRVTCVSVVLWGVVTGAKGPLRASGDTRWPLVGHVVALVGFVLPAAYLGAVTPLGVAGLGLALLLETGVPAAVTYARFRSDRWKLVSRAYRPA</sequence>
<comment type="caution">
    <text evidence="11">The sequence shown here is derived from an EMBL/GenBank/DDBJ whole genome shotgun (WGS) entry which is preliminary data.</text>
</comment>
<accession>A0A271IYH7</accession>
<protein>
    <recommendedName>
        <fullName evidence="9">Multidrug-efflux transporter</fullName>
    </recommendedName>
</protein>
<keyword evidence="6 10" id="KW-1133">Transmembrane helix</keyword>
<evidence type="ECO:0000313" key="12">
    <source>
        <dbReference type="Proteomes" id="UP000216339"/>
    </source>
</evidence>
<dbReference type="GO" id="GO:0005886">
    <property type="term" value="C:plasma membrane"/>
    <property type="evidence" value="ECO:0007669"/>
    <property type="project" value="UniProtKB-SubCell"/>
</dbReference>
<dbReference type="NCBIfam" id="TIGR00797">
    <property type="entry name" value="matE"/>
    <property type="match status" value="1"/>
</dbReference>
<dbReference type="Pfam" id="PF01554">
    <property type="entry name" value="MatE"/>
    <property type="match status" value="2"/>
</dbReference>
<dbReference type="PIRSF" id="PIRSF006603">
    <property type="entry name" value="DinF"/>
    <property type="match status" value="1"/>
</dbReference>
<dbReference type="PANTHER" id="PTHR43298">
    <property type="entry name" value="MULTIDRUG RESISTANCE PROTEIN NORM-RELATED"/>
    <property type="match status" value="1"/>
</dbReference>
<keyword evidence="8 10" id="KW-0472">Membrane</keyword>
<dbReference type="RefSeq" id="WP_095509777.1">
    <property type="nucleotide sequence ID" value="NZ_MQWD01000001.1"/>
</dbReference>
<feature type="transmembrane region" description="Helical" evidence="10">
    <location>
        <begin position="108"/>
        <end position="134"/>
    </location>
</feature>
<feature type="transmembrane region" description="Helical" evidence="10">
    <location>
        <begin position="410"/>
        <end position="431"/>
    </location>
</feature>
<dbReference type="GO" id="GO:0006811">
    <property type="term" value="P:monoatomic ion transport"/>
    <property type="evidence" value="ECO:0007669"/>
    <property type="project" value="UniProtKB-KW"/>
</dbReference>
<evidence type="ECO:0000256" key="6">
    <source>
        <dbReference type="ARBA" id="ARBA00022989"/>
    </source>
</evidence>
<feature type="transmembrane region" description="Helical" evidence="10">
    <location>
        <begin position="154"/>
        <end position="176"/>
    </location>
</feature>
<evidence type="ECO:0000256" key="9">
    <source>
        <dbReference type="ARBA" id="ARBA00031636"/>
    </source>
</evidence>
<dbReference type="InterPro" id="IPR050222">
    <property type="entry name" value="MATE_MdtK"/>
</dbReference>
<evidence type="ECO:0000256" key="3">
    <source>
        <dbReference type="ARBA" id="ARBA00022449"/>
    </source>
</evidence>
<feature type="transmembrane region" description="Helical" evidence="10">
    <location>
        <begin position="437"/>
        <end position="459"/>
    </location>
</feature>
<evidence type="ECO:0000256" key="7">
    <source>
        <dbReference type="ARBA" id="ARBA00023065"/>
    </source>
</evidence>
<dbReference type="GO" id="GO:0042910">
    <property type="term" value="F:xenobiotic transmembrane transporter activity"/>
    <property type="evidence" value="ECO:0007669"/>
    <property type="project" value="InterPro"/>
</dbReference>
<feature type="transmembrane region" description="Helical" evidence="10">
    <location>
        <begin position="77"/>
        <end position="96"/>
    </location>
</feature>
<dbReference type="CDD" id="cd13137">
    <property type="entry name" value="MATE_NorM_like"/>
    <property type="match status" value="1"/>
</dbReference>
<dbReference type="GO" id="GO:0015297">
    <property type="term" value="F:antiporter activity"/>
    <property type="evidence" value="ECO:0007669"/>
    <property type="project" value="UniProtKB-KW"/>
</dbReference>
<reference evidence="11 12" key="1">
    <citation type="submission" date="2016-11" db="EMBL/GenBank/DDBJ databases">
        <title>Study of marine rhodopsin-containing bacteria.</title>
        <authorList>
            <person name="Yoshizawa S."/>
            <person name="Kumagai Y."/>
            <person name="Kogure K."/>
        </authorList>
    </citation>
    <scope>NUCLEOTIDE SEQUENCE [LARGE SCALE GENOMIC DNA]</scope>
    <source>
        <strain evidence="11 12">SAORIC-28</strain>
    </source>
</reference>
<dbReference type="OrthoDB" id="9780160at2"/>
<dbReference type="EMBL" id="MQWD01000001">
    <property type="protein sequence ID" value="PAP76137.1"/>
    <property type="molecule type" value="Genomic_DNA"/>
</dbReference>
<dbReference type="Proteomes" id="UP000216339">
    <property type="component" value="Unassembled WGS sequence"/>
</dbReference>
<feature type="transmembrane region" description="Helical" evidence="10">
    <location>
        <begin position="281"/>
        <end position="304"/>
    </location>
</feature>
<comment type="subcellular location">
    <subcellularLocation>
        <location evidence="1">Cell membrane</location>
        <topology evidence="1">Multi-pass membrane protein</topology>
    </subcellularLocation>
</comment>
<evidence type="ECO:0000256" key="5">
    <source>
        <dbReference type="ARBA" id="ARBA00022692"/>
    </source>
</evidence>
<dbReference type="InterPro" id="IPR048279">
    <property type="entry name" value="MdtK-like"/>
</dbReference>